<dbReference type="InterPro" id="IPR029063">
    <property type="entry name" value="SAM-dependent_MTases_sf"/>
</dbReference>
<dbReference type="EMBL" id="QHHQ01000001">
    <property type="protein sequence ID" value="RAI04016.1"/>
    <property type="molecule type" value="Genomic_DNA"/>
</dbReference>
<dbReference type="InterPro" id="IPR019874">
    <property type="entry name" value="RF_methyltr_PrmC"/>
</dbReference>
<evidence type="ECO:0000259" key="7">
    <source>
        <dbReference type="Pfam" id="PF17827"/>
    </source>
</evidence>
<dbReference type="InterPro" id="IPR002052">
    <property type="entry name" value="DNA_methylase_N6_adenine_CS"/>
</dbReference>
<feature type="binding site" evidence="5">
    <location>
        <begin position="207"/>
        <end position="210"/>
    </location>
    <ligand>
        <name>substrate</name>
    </ligand>
</feature>
<comment type="caution">
    <text evidence="8">The sequence shown here is derived from an EMBL/GenBank/DDBJ whole genome shotgun (WGS) entry which is preliminary data.</text>
</comment>
<keyword evidence="2 5" id="KW-0808">Transferase</keyword>
<gene>
    <name evidence="5 8" type="primary">prmC</name>
    <name evidence="8" type="ORF">DLJ53_06015</name>
</gene>
<accession>A0A8B2P1I5</accession>
<keyword evidence="9" id="KW-1185">Reference proteome</keyword>
<dbReference type="PANTHER" id="PTHR18895">
    <property type="entry name" value="HEMK METHYLTRANSFERASE"/>
    <property type="match status" value="1"/>
</dbReference>
<dbReference type="HAMAP" id="MF_02126">
    <property type="entry name" value="RF_methyltr_PrmC"/>
    <property type="match status" value="1"/>
</dbReference>
<dbReference type="PROSITE" id="PS00092">
    <property type="entry name" value="N6_MTASE"/>
    <property type="match status" value="1"/>
</dbReference>
<evidence type="ECO:0000313" key="8">
    <source>
        <dbReference type="EMBL" id="RAI04016.1"/>
    </source>
</evidence>
<dbReference type="GO" id="GO:0032259">
    <property type="term" value="P:methylation"/>
    <property type="evidence" value="ECO:0007669"/>
    <property type="project" value="UniProtKB-KW"/>
</dbReference>
<dbReference type="Gene3D" id="3.40.50.150">
    <property type="entry name" value="Vaccinia Virus protein VP39"/>
    <property type="match status" value="1"/>
</dbReference>
<protein>
    <recommendedName>
        <fullName evidence="5">Release factor glutamine methyltransferase</fullName>
        <shortName evidence="5">RF MTase</shortName>
        <ecNumber evidence="5">2.1.1.297</ecNumber>
    </recommendedName>
    <alternativeName>
        <fullName evidence="5">N5-glutamine methyltransferase PrmC</fullName>
    </alternativeName>
    <alternativeName>
        <fullName evidence="5">Protein-(glutamine-N5) MTase PrmC</fullName>
    </alternativeName>
    <alternativeName>
        <fullName evidence="5">Protein-glutamine N-methyltransferase PrmC</fullName>
    </alternativeName>
</protein>
<feature type="binding site" evidence="5">
    <location>
        <position position="193"/>
    </location>
    <ligand>
        <name>S-adenosyl-L-methionine</name>
        <dbReference type="ChEBI" id="CHEBI:59789"/>
    </ligand>
</feature>
<dbReference type="Pfam" id="PF05175">
    <property type="entry name" value="MTS"/>
    <property type="match status" value="1"/>
</dbReference>
<comment type="similarity">
    <text evidence="5">Belongs to the protein N5-glutamine methyltransferase family. PrmC subfamily.</text>
</comment>
<sequence length="303" mass="33123">MQNCSLKPMPDRAEPIFTGEPELGNLYNTLRRVFREAEISTPDLDARLLVTETLDVTTTQLIANPRLTIDADQIAELERRARERLAGRSIGRILGRRAFWSLDLRVSDDTLEPRPETETVVELALTALYPPEAPTLIADLGVGTGAILLSILSERLAAYGVGVDISYKALIEARRNAERHNLDGRSSFVQANFGAALAQTFDLVVSNPPYVTTADIATLEPTVRDFDPRLALDGGVDGLNAYRAVFDQVPTMLRPGGTLVVEIDPAARDAVIYEAERRGLEVVAVADDLNGDARAVSLRRSMV</sequence>
<dbReference type="NCBIfam" id="TIGR03534">
    <property type="entry name" value="RF_mod_PrmC"/>
    <property type="match status" value="1"/>
</dbReference>
<dbReference type="InterPro" id="IPR007848">
    <property type="entry name" value="Small_mtfrase_dom"/>
</dbReference>
<dbReference type="InterPro" id="IPR050320">
    <property type="entry name" value="N5-glutamine_MTase"/>
</dbReference>
<dbReference type="Gene3D" id="1.10.8.10">
    <property type="entry name" value="DNA helicase RuvA subunit, C-terminal domain"/>
    <property type="match status" value="1"/>
</dbReference>
<feature type="binding site" evidence="5">
    <location>
        <position position="207"/>
    </location>
    <ligand>
        <name>S-adenosyl-L-methionine</name>
        <dbReference type="ChEBI" id="CHEBI:59789"/>
    </ligand>
</feature>
<name>A0A8B2P1I5_9HYPH</name>
<dbReference type="CDD" id="cd02440">
    <property type="entry name" value="AdoMet_MTases"/>
    <property type="match status" value="1"/>
</dbReference>
<feature type="domain" description="Methyltransferase small" evidence="6">
    <location>
        <begin position="135"/>
        <end position="215"/>
    </location>
</feature>
<dbReference type="GO" id="GO:0003676">
    <property type="term" value="F:nucleic acid binding"/>
    <property type="evidence" value="ECO:0007669"/>
    <property type="project" value="InterPro"/>
</dbReference>
<dbReference type="SUPFAM" id="SSF53335">
    <property type="entry name" value="S-adenosyl-L-methionine-dependent methyltransferases"/>
    <property type="match status" value="1"/>
</dbReference>
<keyword evidence="3 5" id="KW-0949">S-adenosyl-L-methionine</keyword>
<dbReference type="GO" id="GO:0102559">
    <property type="term" value="F:peptide chain release factor N(5)-glutamine methyltransferase activity"/>
    <property type="evidence" value="ECO:0007669"/>
    <property type="project" value="UniProtKB-EC"/>
</dbReference>
<evidence type="ECO:0000256" key="2">
    <source>
        <dbReference type="ARBA" id="ARBA00022679"/>
    </source>
</evidence>
<comment type="function">
    <text evidence="5">Methylates the class 1 translation termination release factors RF1/PrfA and RF2/PrfB on the glutamine residue of the universally conserved GGQ motif.</text>
</comment>
<feature type="domain" description="Release factor glutamine methyltransferase N-terminal" evidence="7">
    <location>
        <begin position="27"/>
        <end position="95"/>
    </location>
</feature>
<reference evidence="8 9" key="1">
    <citation type="submission" date="2018-05" db="EMBL/GenBank/DDBJ databases">
        <title>Acuticoccus sediminis sp. nov., isolated from deep-sea sediment of Indian Ocean.</title>
        <authorList>
            <person name="Liu X."/>
            <person name="Lai Q."/>
            <person name="Du Y."/>
            <person name="Sun F."/>
            <person name="Zhang X."/>
            <person name="Wang S."/>
            <person name="Shao Z."/>
        </authorList>
    </citation>
    <scope>NUCLEOTIDE SEQUENCE [LARGE SCALE GENOMIC DNA]</scope>
    <source>
        <strain evidence="8 9">PTG4-2</strain>
    </source>
</reference>
<dbReference type="InterPro" id="IPR040758">
    <property type="entry name" value="PrmC_N"/>
</dbReference>
<dbReference type="Proteomes" id="UP000249590">
    <property type="component" value="Unassembled WGS sequence"/>
</dbReference>
<dbReference type="InterPro" id="IPR004556">
    <property type="entry name" value="HemK-like"/>
</dbReference>
<proteinExistence type="inferred from homology"/>
<feature type="binding site" evidence="5">
    <location>
        <begin position="141"/>
        <end position="145"/>
    </location>
    <ligand>
        <name>S-adenosyl-L-methionine</name>
        <dbReference type="ChEBI" id="CHEBI:59789"/>
    </ligand>
</feature>
<dbReference type="PANTHER" id="PTHR18895:SF74">
    <property type="entry name" value="MTRF1L RELEASE FACTOR GLUTAMINE METHYLTRANSFERASE"/>
    <property type="match status" value="1"/>
</dbReference>
<dbReference type="AlphaFoldDB" id="A0A8B2P1I5"/>
<evidence type="ECO:0000313" key="9">
    <source>
        <dbReference type="Proteomes" id="UP000249590"/>
    </source>
</evidence>
<evidence type="ECO:0000256" key="1">
    <source>
        <dbReference type="ARBA" id="ARBA00022603"/>
    </source>
</evidence>
<dbReference type="PRINTS" id="PR00507">
    <property type="entry name" value="N12N6MTFRASE"/>
</dbReference>
<comment type="catalytic activity">
    <reaction evidence="4 5">
        <text>L-glutaminyl-[peptide chain release factor] + S-adenosyl-L-methionine = N(5)-methyl-L-glutaminyl-[peptide chain release factor] + S-adenosyl-L-homocysteine + H(+)</text>
        <dbReference type="Rhea" id="RHEA:42896"/>
        <dbReference type="Rhea" id="RHEA-COMP:10271"/>
        <dbReference type="Rhea" id="RHEA-COMP:10272"/>
        <dbReference type="ChEBI" id="CHEBI:15378"/>
        <dbReference type="ChEBI" id="CHEBI:30011"/>
        <dbReference type="ChEBI" id="CHEBI:57856"/>
        <dbReference type="ChEBI" id="CHEBI:59789"/>
        <dbReference type="ChEBI" id="CHEBI:61891"/>
        <dbReference type="EC" id="2.1.1.297"/>
    </reaction>
</comment>
<evidence type="ECO:0000256" key="4">
    <source>
        <dbReference type="ARBA" id="ARBA00048391"/>
    </source>
</evidence>
<evidence type="ECO:0000259" key="6">
    <source>
        <dbReference type="Pfam" id="PF05175"/>
    </source>
</evidence>
<feature type="binding site" evidence="5">
    <location>
        <position position="164"/>
    </location>
    <ligand>
        <name>S-adenosyl-L-methionine</name>
        <dbReference type="ChEBI" id="CHEBI:59789"/>
    </ligand>
</feature>
<dbReference type="EC" id="2.1.1.297" evidence="5"/>
<organism evidence="8 9">
    <name type="scientific">Acuticoccus sediminis</name>
    <dbReference type="NCBI Taxonomy" id="2184697"/>
    <lineage>
        <taxon>Bacteria</taxon>
        <taxon>Pseudomonadati</taxon>
        <taxon>Pseudomonadota</taxon>
        <taxon>Alphaproteobacteria</taxon>
        <taxon>Hyphomicrobiales</taxon>
        <taxon>Amorphaceae</taxon>
        <taxon>Acuticoccus</taxon>
    </lineage>
</organism>
<dbReference type="Pfam" id="PF17827">
    <property type="entry name" value="PrmC_N"/>
    <property type="match status" value="1"/>
</dbReference>
<dbReference type="NCBIfam" id="TIGR00536">
    <property type="entry name" value="hemK_fam"/>
    <property type="match status" value="1"/>
</dbReference>
<keyword evidence="1 5" id="KW-0489">Methyltransferase</keyword>
<evidence type="ECO:0000256" key="5">
    <source>
        <dbReference type="HAMAP-Rule" id="MF_02126"/>
    </source>
</evidence>
<evidence type="ECO:0000256" key="3">
    <source>
        <dbReference type="ARBA" id="ARBA00022691"/>
    </source>
</evidence>